<sequence>MYSLTVIDPKSKRNGFARDRTGDPMRINVGKCKNCLYSWSFSVAYCAECHYRRRASYLIVEVKGQDLPGFVGLHFRTGAKIRIEIVRSDRKATSNS</sequence>
<organism evidence="1 2">
    <name type="scientific">Planoprotostelium fungivorum</name>
    <dbReference type="NCBI Taxonomy" id="1890364"/>
    <lineage>
        <taxon>Eukaryota</taxon>
        <taxon>Amoebozoa</taxon>
        <taxon>Evosea</taxon>
        <taxon>Variosea</taxon>
        <taxon>Cavosteliida</taxon>
        <taxon>Cavosteliaceae</taxon>
        <taxon>Planoprotostelium</taxon>
    </lineage>
</organism>
<dbReference type="InParanoid" id="A0A2P6NZI9"/>
<dbReference type="Proteomes" id="UP000241769">
    <property type="component" value="Unassembled WGS sequence"/>
</dbReference>
<proteinExistence type="predicted"/>
<evidence type="ECO:0000313" key="2">
    <source>
        <dbReference type="Proteomes" id="UP000241769"/>
    </source>
</evidence>
<reference evidence="1 2" key="1">
    <citation type="journal article" date="2018" name="Genome Biol. Evol.">
        <title>Multiple Roots of Fruiting Body Formation in Amoebozoa.</title>
        <authorList>
            <person name="Hillmann F."/>
            <person name="Forbes G."/>
            <person name="Novohradska S."/>
            <person name="Ferling I."/>
            <person name="Riege K."/>
            <person name="Groth M."/>
            <person name="Westermann M."/>
            <person name="Marz M."/>
            <person name="Spaller T."/>
            <person name="Winckler T."/>
            <person name="Schaap P."/>
            <person name="Glockner G."/>
        </authorList>
    </citation>
    <scope>NUCLEOTIDE SEQUENCE [LARGE SCALE GENOMIC DNA]</scope>
    <source>
        <strain evidence="1 2">Jena</strain>
    </source>
</reference>
<gene>
    <name evidence="1" type="ORF">PROFUN_01239</name>
</gene>
<dbReference type="EMBL" id="MDYQ01000003">
    <property type="protein sequence ID" value="PRP89376.1"/>
    <property type="molecule type" value="Genomic_DNA"/>
</dbReference>
<keyword evidence="2" id="KW-1185">Reference proteome</keyword>
<protein>
    <submittedName>
        <fullName evidence="1">Uncharacterized protein</fullName>
    </submittedName>
</protein>
<dbReference type="AlphaFoldDB" id="A0A2P6NZI9"/>
<comment type="caution">
    <text evidence="1">The sequence shown here is derived from an EMBL/GenBank/DDBJ whole genome shotgun (WGS) entry which is preliminary data.</text>
</comment>
<evidence type="ECO:0000313" key="1">
    <source>
        <dbReference type="EMBL" id="PRP89376.1"/>
    </source>
</evidence>
<name>A0A2P6NZI9_9EUKA</name>
<accession>A0A2P6NZI9</accession>